<accession>A0A6D2JKJ9</accession>
<feature type="region of interest" description="Disordered" evidence="1">
    <location>
        <begin position="485"/>
        <end position="518"/>
    </location>
</feature>
<evidence type="ECO:0000256" key="1">
    <source>
        <dbReference type="SAM" id="MobiDB-lite"/>
    </source>
</evidence>
<protein>
    <recommendedName>
        <fullName evidence="2">Retrotransposon gag domain-containing protein</fullName>
    </recommendedName>
</protein>
<feature type="compositionally biased region" description="Low complexity" evidence="1">
    <location>
        <begin position="44"/>
        <end position="64"/>
    </location>
</feature>
<dbReference type="PANTHER" id="PTHR33067">
    <property type="entry name" value="RNA-DIRECTED DNA POLYMERASE-RELATED"/>
    <property type="match status" value="1"/>
</dbReference>
<feature type="region of interest" description="Disordered" evidence="1">
    <location>
        <begin position="347"/>
        <end position="368"/>
    </location>
</feature>
<feature type="compositionally biased region" description="Basic and acidic residues" evidence="1">
    <location>
        <begin position="497"/>
        <end position="508"/>
    </location>
</feature>
<name>A0A6D2JKJ9_9BRAS</name>
<feature type="region of interest" description="Disordered" evidence="1">
    <location>
        <begin position="423"/>
        <end position="445"/>
    </location>
</feature>
<feature type="compositionally biased region" description="Polar residues" evidence="1">
    <location>
        <begin position="428"/>
        <end position="437"/>
    </location>
</feature>
<proteinExistence type="predicted"/>
<dbReference type="Proteomes" id="UP000467841">
    <property type="component" value="Unassembled WGS sequence"/>
</dbReference>
<comment type="caution">
    <text evidence="3">The sequence shown here is derived from an EMBL/GenBank/DDBJ whole genome shotgun (WGS) entry which is preliminary data.</text>
</comment>
<dbReference type="Gene3D" id="3.10.10.10">
    <property type="entry name" value="HIV Type 1 Reverse Transcriptase, subunit A, domain 1"/>
    <property type="match status" value="1"/>
</dbReference>
<feature type="domain" description="Retrotransposon gag" evidence="2">
    <location>
        <begin position="146"/>
        <end position="219"/>
    </location>
</feature>
<dbReference type="Gene3D" id="2.40.70.10">
    <property type="entry name" value="Acid Proteases"/>
    <property type="match status" value="1"/>
</dbReference>
<dbReference type="OrthoDB" id="779516at2759"/>
<sequence length="1080" mass="122426">MHTRSKGRDNLLSTSDLDKAEQNKRSRRVTSRTRRQEVPDMAAQPQQEGFPPGPEQQGGQRNNPPLRPHRQIGAGDAPNTHENRQGIAPPNVHNNFEIKPHILHQVQQKIYHGLPEEDPLDHLDEFDRACDLITQNGVSEDATKLRLFPFSLDGKARQWEKTIPRGSITSWDQCKKAFLAKFFSSVRTASFRTNISSFAQKHGESFTDAWERFKGYQSKQMLDTASQGNFLARDVDDGLFLVENMAMSNGTYGEDDRTNRGSVEAEEKHKKELKVLNDKLDKLLIVQQKQSVHMLEERDDDQEEEFYTEDVNYIHSQGYYKNNPNMSYRSTNVENPQDQVYPPQANTSGGYQKNTSVPPGFEAKQGPQEPGVKQMLQQLLQGQSTGNVDLNKRLSEINGRIDFSHHDLQTKIEALTSRIHQLEHKGGTASSSRTQGQLPGKAEQNPKEYVQAITLRSGRALPPRTGPAPVNEDIEEQEEEISVETEASTCAEEEPPVQEKEKAPEEVQKKKKAPAFVPPPYKPQLPFPVRFKKQQLEKAELFDKQIKEIDITMPFLDACMLIPPYQKFLKDAVTERRKEVQGMVVLSQECSAIITRKVVGKKFEDPGSFTLPCSIGPLAFNRSLCDLGAGVSVMPLTVAKRLGFEKYQKCDVSLVLADRSVRIPVGMLEDLPVRVGNVEIPTDFVILEMDEEPKDPLILGRPFLATAGAIIDVQRGKIELNFGDDFKLSFDIKRSMKKPTIDGQLFWVETLDQLADEYLEELATEDQLQLTLTEKAEEKSYFNTESLEYARLLDSHRGTVPNDVVEEIIGRSVRVEEIHKVEAEHDLEQPSDDDWSELKAPKVDLKTLPDGLRYAFLGPNSTYPVIVNQELTPPQLTSLLNELRKFRRAIGYSLEDIKGISPELCTHRIHLDNESKGSIEHQRRLNPNLKEVVKKEILKLLDAGVIYPISDSTWVSPVHCVPKKGGITVVKNEKDEMIPTRTITGHRMCIDYRKLNAATRKDHFPLPFIDQMLERLANHPFYCFLDGYSGFFQIPIHPNDQEKTPSHVPMELLPINVCPLDCVTLRRLSKGFSSAARRRT</sequence>
<evidence type="ECO:0000313" key="4">
    <source>
        <dbReference type="Proteomes" id="UP000467841"/>
    </source>
</evidence>
<dbReference type="EMBL" id="CACVBM020001229">
    <property type="protein sequence ID" value="CAA7040473.1"/>
    <property type="molecule type" value="Genomic_DNA"/>
</dbReference>
<dbReference type="AlphaFoldDB" id="A0A6D2JKJ9"/>
<dbReference type="Pfam" id="PF03732">
    <property type="entry name" value="Retrotrans_gag"/>
    <property type="match status" value="1"/>
</dbReference>
<dbReference type="InterPro" id="IPR021109">
    <property type="entry name" value="Peptidase_aspartic_dom_sf"/>
</dbReference>
<dbReference type="PANTHER" id="PTHR33067:SF31">
    <property type="entry name" value="RNA-DIRECTED DNA POLYMERASE"/>
    <property type="match status" value="1"/>
</dbReference>
<feature type="region of interest" description="Disordered" evidence="1">
    <location>
        <begin position="1"/>
        <end position="94"/>
    </location>
</feature>
<gene>
    <name evidence="3" type="ORF">MERR_LOCUS27708</name>
</gene>
<evidence type="ECO:0000313" key="3">
    <source>
        <dbReference type="EMBL" id="CAA7040473.1"/>
    </source>
</evidence>
<dbReference type="CDD" id="cd00303">
    <property type="entry name" value="retropepsin_like"/>
    <property type="match status" value="1"/>
</dbReference>
<keyword evidence="4" id="KW-1185">Reference proteome</keyword>
<evidence type="ECO:0000259" key="2">
    <source>
        <dbReference type="Pfam" id="PF03732"/>
    </source>
</evidence>
<organism evidence="3 4">
    <name type="scientific">Microthlaspi erraticum</name>
    <dbReference type="NCBI Taxonomy" id="1685480"/>
    <lineage>
        <taxon>Eukaryota</taxon>
        <taxon>Viridiplantae</taxon>
        <taxon>Streptophyta</taxon>
        <taxon>Embryophyta</taxon>
        <taxon>Tracheophyta</taxon>
        <taxon>Spermatophyta</taxon>
        <taxon>Magnoliopsida</taxon>
        <taxon>eudicotyledons</taxon>
        <taxon>Gunneridae</taxon>
        <taxon>Pentapetalae</taxon>
        <taxon>rosids</taxon>
        <taxon>malvids</taxon>
        <taxon>Brassicales</taxon>
        <taxon>Brassicaceae</taxon>
        <taxon>Coluteocarpeae</taxon>
        <taxon>Microthlaspi</taxon>
    </lineage>
</organism>
<feature type="compositionally biased region" description="Polar residues" evidence="1">
    <location>
        <begin position="347"/>
        <end position="357"/>
    </location>
</feature>
<dbReference type="InterPro" id="IPR043502">
    <property type="entry name" value="DNA/RNA_pol_sf"/>
</dbReference>
<dbReference type="InterPro" id="IPR005162">
    <property type="entry name" value="Retrotrans_gag_dom"/>
</dbReference>
<dbReference type="SUPFAM" id="SSF56672">
    <property type="entry name" value="DNA/RNA polymerases"/>
    <property type="match status" value="1"/>
</dbReference>
<dbReference type="CDD" id="cd01647">
    <property type="entry name" value="RT_LTR"/>
    <property type="match status" value="1"/>
</dbReference>
<reference evidence="3" key="1">
    <citation type="submission" date="2020-01" db="EMBL/GenBank/DDBJ databases">
        <authorList>
            <person name="Mishra B."/>
        </authorList>
    </citation>
    <scope>NUCLEOTIDE SEQUENCE [LARGE SCALE GENOMIC DNA]</scope>
</reference>